<name>T1GI34_MEGSC</name>
<keyword evidence="3" id="KW-1185">Reference proteome</keyword>
<feature type="compositionally biased region" description="Basic and acidic residues" evidence="1">
    <location>
        <begin position="106"/>
        <end position="117"/>
    </location>
</feature>
<dbReference type="AlphaFoldDB" id="T1GI34"/>
<feature type="region of interest" description="Disordered" evidence="1">
    <location>
        <begin position="215"/>
        <end position="242"/>
    </location>
</feature>
<dbReference type="EnsemblMetazoa" id="MESCA003101-RA">
    <property type="protein sequence ID" value="MESCA003101-PA"/>
    <property type="gene ID" value="MESCA003101"/>
</dbReference>
<dbReference type="Proteomes" id="UP000015102">
    <property type="component" value="Unassembled WGS sequence"/>
</dbReference>
<sequence>MSHLSLDAKVVLMHLNALGYRNISSEQLKEFIKAQGFRVAGKTTISSRSKGATKTQLQRSSTDEENFLNIRSTRLRSKSDRDRSSSKSQRNIKNTEDLQTFSNKEAMTKFSEKRKFLPESGASHRSRSPQSTLEKTVKRQSRPQSRESARSTSLQSAHQQTDRKQNRPQSRASARSTSPPKTPLTSSNSNIAKVIQFDLKSMTSDQMKEFLINDVQKTQTQESSRKIDDRDDKISRQSVRSASSGRSKMCNLIFVIGKMISKILLFSLGMFVAVNRCNCENDFSEEFLSKCREEGKDLEETDPKLFGYFVEDCMESQSWNYSMALGKNLLDVCGDIHKYSRLENCLMKNNLYIRSMLKPFDCVHENIGVATLSDKGITFNMYRFALVEQMNHQNRVLTDTYKT</sequence>
<reference evidence="2" key="2">
    <citation type="submission" date="2015-06" db="UniProtKB">
        <authorList>
            <consortium name="EnsemblMetazoa"/>
        </authorList>
    </citation>
    <scope>IDENTIFICATION</scope>
</reference>
<proteinExistence type="predicted"/>
<feature type="region of interest" description="Disordered" evidence="1">
    <location>
        <begin position="74"/>
        <end position="189"/>
    </location>
</feature>
<evidence type="ECO:0000313" key="2">
    <source>
        <dbReference type="EnsemblMetazoa" id="MESCA003101-PA"/>
    </source>
</evidence>
<dbReference type="EMBL" id="CAQQ02394558">
    <property type="status" value="NOT_ANNOTATED_CDS"/>
    <property type="molecule type" value="Genomic_DNA"/>
</dbReference>
<dbReference type="EMBL" id="CAQQ02394559">
    <property type="status" value="NOT_ANNOTATED_CDS"/>
    <property type="molecule type" value="Genomic_DNA"/>
</dbReference>
<evidence type="ECO:0000313" key="3">
    <source>
        <dbReference type="Proteomes" id="UP000015102"/>
    </source>
</evidence>
<dbReference type="HOGENOM" id="CLU_683882_0_0_1"/>
<evidence type="ECO:0000256" key="1">
    <source>
        <dbReference type="SAM" id="MobiDB-lite"/>
    </source>
</evidence>
<protein>
    <submittedName>
        <fullName evidence="2">Uncharacterized protein</fullName>
    </submittedName>
</protein>
<accession>T1GI34</accession>
<organism evidence="2 3">
    <name type="scientific">Megaselia scalaris</name>
    <name type="common">Humpbacked fly</name>
    <name type="synonym">Phora scalaris</name>
    <dbReference type="NCBI Taxonomy" id="36166"/>
    <lineage>
        <taxon>Eukaryota</taxon>
        <taxon>Metazoa</taxon>
        <taxon>Ecdysozoa</taxon>
        <taxon>Arthropoda</taxon>
        <taxon>Hexapoda</taxon>
        <taxon>Insecta</taxon>
        <taxon>Pterygota</taxon>
        <taxon>Neoptera</taxon>
        <taxon>Endopterygota</taxon>
        <taxon>Diptera</taxon>
        <taxon>Brachycera</taxon>
        <taxon>Muscomorpha</taxon>
        <taxon>Platypezoidea</taxon>
        <taxon>Phoridae</taxon>
        <taxon>Megaseliini</taxon>
        <taxon>Megaselia</taxon>
    </lineage>
</organism>
<reference evidence="3" key="1">
    <citation type="submission" date="2013-02" db="EMBL/GenBank/DDBJ databases">
        <authorList>
            <person name="Hughes D."/>
        </authorList>
    </citation>
    <scope>NUCLEOTIDE SEQUENCE</scope>
    <source>
        <strain>Durham</strain>
        <strain evidence="3">NC isolate 2 -- Noor lab</strain>
    </source>
</reference>
<feature type="compositionally biased region" description="Polar residues" evidence="1">
    <location>
        <begin position="150"/>
        <end position="159"/>
    </location>
</feature>
<feature type="compositionally biased region" description="Low complexity" evidence="1">
    <location>
        <begin position="176"/>
        <end position="189"/>
    </location>
</feature>
<feature type="compositionally biased region" description="Basic and acidic residues" evidence="1">
    <location>
        <begin position="223"/>
        <end position="235"/>
    </location>
</feature>